<accession>A0A0G3GXE6</accession>
<organism evidence="2 3">
    <name type="scientific">Corynebacterium mustelae</name>
    <dbReference type="NCBI Taxonomy" id="571915"/>
    <lineage>
        <taxon>Bacteria</taxon>
        <taxon>Bacillati</taxon>
        <taxon>Actinomycetota</taxon>
        <taxon>Actinomycetes</taxon>
        <taxon>Mycobacteriales</taxon>
        <taxon>Corynebacteriaceae</taxon>
        <taxon>Corynebacterium</taxon>
    </lineage>
</organism>
<dbReference type="GO" id="GO:0004252">
    <property type="term" value="F:serine-type endopeptidase activity"/>
    <property type="evidence" value="ECO:0007669"/>
    <property type="project" value="InterPro"/>
</dbReference>
<dbReference type="InterPro" id="IPR043504">
    <property type="entry name" value="Peptidase_S1_PA_chymotrypsin"/>
</dbReference>
<keyword evidence="1" id="KW-0732">Signal</keyword>
<evidence type="ECO:0000313" key="3">
    <source>
        <dbReference type="Proteomes" id="UP000035199"/>
    </source>
</evidence>
<protein>
    <recommendedName>
        <fullName evidence="4">Trypsin</fullName>
    </recommendedName>
</protein>
<dbReference type="CDD" id="cd21112">
    <property type="entry name" value="alphaLP-like"/>
    <property type="match status" value="1"/>
</dbReference>
<evidence type="ECO:0000313" key="2">
    <source>
        <dbReference type="EMBL" id="AKK05190.1"/>
    </source>
</evidence>
<name>A0A0G3GXE6_9CORY</name>
<dbReference type="GO" id="GO:0006508">
    <property type="term" value="P:proteolysis"/>
    <property type="evidence" value="ECO:0007669"/>
    <property type="project" value="InterPro"/>
</dbReference>
<dbReference type="InterPro" id="IPR018114">
    <property type="entry name" value="TRYPSIN_HIS"/>
</dbReference>
<gene>
    <name evidence="2" type="ORF">CMUST_04235</name>
</gene>
<dbReference type="KEGG" id="cmv:CMUST_04235"/>
<dbReference type="Gene3D" id="2.40.10.10">
    <property type="entry name" value="Trypsin-like serine proteases"/>
    <property type="match status" value="2"/>
</dbReference>
<dbReference type="Proteomes" id="UP000035199">
    <property type="component" value="Chromosome"/>
</dbReference>
<sequence length="360" mass="38005">MRRKRTTRSLALSAFITGLALSTTPSAGAFTLPAPSAAWEQAVKDLEAAGIAVDPNTIDPQLIEDADKAVAGHNYNMERLIAEYTGNGAKSQPGDETLKKVGEEYRPILDGPNYHWRHDAFSKVMAQRPFADRVLHRVPGSWFDAPDTPLESVFVEREGNSLYGPSTPVYVDNNQLCTIAATGVDSQGRKVAITAGHCGKVGAPVMSADSWRVGKSGTVVAHGKDLDYSVIELGSNAKISRSYNGVTVNAVGGGKPGKWKRVCKTGVATGTTCGMVWDADDRASISQVCAMQGDSGAPLMEGDRLVGMVSGGVIPNYALACRNPWQGDAFMPTVSTNMDAVISDINAKGGVGAGFTLPTE</sequence>
<dbReference type="EMBL" id="CP011542">
    <property type="protein sequence ID" value="AKK05190.1"/>
    <property type="molecule type" value="Genomic_DNA"/>
</dbReference>
<dbReference type="STRING" id="571915.CMUST_04235"/>
<evidence type="ECO:0000256" key="1">
    <source>
        <dbReference type="SAM" id="SignalP"/>
    </source>
</evidence>
<dbReference type="OrthoDB" id="4536940at2"/>
<feature type="chain" id="PRO_5002554437" description="Trypsin" evidence="1">
    <location>
        <begin position="30"/>
        <end position="360"/>
    </location>
</feature>
<dbReference type="RefSeq" id="WP_047261450.1">
    <property type="nucleotide sequence ID" value="NZ_CP011542.1"/>
</dbReference>
<dbReference type="PROSITE" id="PS00134">
    <property type="entry name" value="TRYPSIN_HIS"/>
    <property type="match status" value="1"/>
</dbReference>
<dbReference type="InterPro" id="IPR009003">
    <property type="entry name" value="Peptidase_S1_PA"/>
</dbReference>
<proteinExistence type="predicted"/>
<dbReference type="PATRIC" id="fig|571915.4.peg.903"/>
<evidence type="ECO:0008006" key="4">
    <source>
        <dbReference type="Google" id="ProtNLM"/>
    </source>
</evidence>
<dbReference type="SUPFAM" id="SSF50494">
    <property type="entry name" value="Trypsin-like serine proteases"/>
    <property type="match status" value="1"/>
</dbReference>
<reference evidence="3" key="2">
    <citation type="submission" date="2015-05" db="EMBL/GenBank/DDBJ databases">
        <title>Complete genome sequence of Corynebacterium mustelae DSM 45274, isolated from various tissues of a male ferret with lethal sepsis.</title>
        <authorList>
            <person name="Ruckert C."/>
            <person name="Albersmeier A."/>
            <person name="Winkler A."/>
            <person name="Tauch A."/>
        </authorList>
    </citation>
    <scope>NUCLEOTIDE SEQUENCE [LARGE SCALE GENOMIC DNA]</scope>
    <source>
        <strain evidence="3">DSM 45274</strain>
    </source>
</reference>
<feature type="signal peptide" evidence="1">
    <location>
        <begin position="1"/>
        <end position="29"/>
    </location>
</feature>
<keyword evidence="3" id="KW-1185">Reference proteome</keyword>
<dbReference type="AlphaFoldDB" id="A0A0G3GXE6"/>
<reference evidence="2 3" key="1">
    <citation type="journal article" date="2015" name="Genome Announc.">
        <title>Complete Genome Sequence of the Type Strain Corynebacterium mustelae DSM 45274, Isolated from Various Tissues of a Male Ferret with Lethal Sepsis.</title>
        <authorList>
            <person name="Ruckert C."/>
            <person name="Eimer J."/>
            <person name="Winkler A."/>
            <person name="Tauch A."/>
        </authorList>
    </citation>
    <scope>NUCLEOTIDE SEQUENCE [LARGE SCALE GENOMIC DNA]</scope>
    <source>
        <strain evidence="2 3">DSM 45274</strain>
    </source>
</reference>